<evidence type="ECO:0000313" key="1">
    <source>
        <dbReference type="EMBL" id="NVP58012.1"/>
    </source>
</evidence>
<name>A0ABX2QJS7_9HYPH</name>
<dbReference type="Gene3D" id="1.10.1660.10">
    <property type="match status" value="1"/>
</dbReference>
<accession>A0ABX2QJS7</accession>
<dbReference type="EMBL" id="JABXYK010000019">
    <property type="protein sequence ID" value="NVP58012.1"/>
    <property type="molecule type" value="Genomic_DNA"/>
</dbReference>
<protein>
    <submittedName>
        <fullName evidence="1">MerR family transcriptional regulator</fullName>
    </submittedName>
</protein>
<sequence>MKDTELCRSLEIEISVLELWVEHRWLVPEEQEGTRTFHDADLARARLIQDLVGPMGVNEDGVDIAMQLLDQIHGLRSKLGILMNAIRSQDEDIQRRILALLDKDPSA</sequence>
<evidence type="ECO:0000313" key="2">
    <source>
        <dbReference type="Proteomes" id="UP000659172"/>
    </source>
</evidence>
<dbReference type="Pfam" id="PF13591">
    <property type="entry name" value="MerR_2"/>
    <property type="match status" value="1"/>
</dbReference>
<dbReference type="InterPro" id="IPR009061">
    <property type="entry name" value="DNA-bd_dom_put_sf"/>
</dbReference>
<proteinExistence type="predicted"/>
<organism evidence="1 2">
    <name type="scientific">Mycoplana rhizolycopersici</name>
    <dbReference type="NCBI Taxonomy" id="2746702"/>
    <lineage>
        <taxon>Bacteria</taxon>
        <taxon>Pseudomonadati</taxon>
        <taxon>Pseudomonadota</taxon>
        <taxon>Alphaproteobacteria</taxon>
        <taxon>Hyphomicrobiales</taxon>
        <taxon>Rhizobiaceae</taxon>
        <taxon>Mycoplana</taxon>
    </lineage>
</organism>
<dbReference type="Proteomes" id="UP000659172">
    <property type="component" value="Unassembled WGS sequence"/>
</dbReference>
<comment type="caution">
    <text evidence="1">The sequence shown here is derived from an EMBL/GenBank/DDBJ whole genome shotgun (WGS) entry which is preliminary data.</text>
</comment>
<gene>
    <name evidence="1" type="ORF">HV823_22480</name>
</gene>
<dbReference type="RefSeq" id="WP_176951917.1">
    <property type="nucleotide sequence ID" value="NZ_JABXYK010000019.1"/>
</dbReference>
<keyword evidence="2" id="KW-1185">Reference proteome</keyword>
<dbReference type="SUPFAM" id="SSF46955">
    <property type="entry name" value="Putative DNA-binding domain"/>
    <property type="match status" value="1"/>
</dbReference>
<reference evidence="1 2" key="1">
    <citation type="submission" date="2020-06" db="EMBL/GenBank/DDBJ databases">
        <title>Rhizobium sp.nov. isolated from the tomato plant.</title>
        <authorList>
            <person name="Thin K.K."/>
            <person name="Zhang X."/>
            <person name="He S."/>
        </authorList>
    </citation>
    <scope>NUCLEOTIDE SEQUENCE [LARGE SCALE GENOMIC DNA]</scope>
    <source>
        <strain evidence="1 2">DBTS2</strain>
    </source>
</reference>